<dbReference type="Pfam" id="PF05497">
    <property type="entry name" value="Destabilase"/>
    <property type="match status" value="1"/>
</dbReference>
<dbReference type="OrthoDB" id="6337871at2759"/>
<gene>
    <name evidence="9" type="primary">lysoz1</name>
    <name evidence="9" type="ORF">c0_g1_i3</name>
</gene>
<dbReference type="PROSITE" id="PS51909">
    <property type="entry name" value="LYSOZYME_I"/>
    <property type="match status" value="1"/>
</dbReference>
<dbReference type="GO" id="GO:0042742">
    <property type="term" value="P:defense response to bacterium"/>
    <property type="evidence" value="ECO:0007669"/>
    <property type="project" value="UniProtKB-KW"/>
</dbReference>
<dbReference type="GeneID" id="108965636"/>
<dbReference type="GO" id="GO:0031640">
    <property type="term" value="P:killing of cells of another organism"/>
    <property type="evidence" value="ECO:0007669"/>
    <property type="project" value="UniProtKB-KW"/>
</dbReference>
<dbReference type="Gene3D" id="1.10.530.10">
    <property type="match status" value="1"/>
</dbReference>
<name>A0A0K8UEM7_BACLA</name>
<feature type="disulfide bond" evidence="7">
    <location>
        <begin position="263"/>
        <end position="269"/>
    </location>
</feature>
<evidence type="ECO:0000256" key="4">
    <source>
        <dbReference type="ARBA" id="ARBA00022638"/>
    </source>
</evidence>
<evidence type="ECO:0000256" key="6">
    <source>
        <dbReference type="ARBA" id="ARBA00023295"/>
    </source>
</evidence>
<evidence type="ECO:0000256" key="1">
    <source>
        <dbReference type="ARBA" id="ARBA00000632"/>
    </source>
</evidence>
<dbReference type="SUPFAM" id="SSF53955">
    <property type="entry name" value="Lysozyme-like"/>
    <property type="match status" value="1"/>
</dbReference>
<evidence type="ECO:0000256" key="2">
    <source>
        <dbReference type="ARBA" id="ARBA00012732"/>
    </source>
</evidence>
<keyword evidence="6" id="KW-0326">Glycosidase</keyword>
<feature type="disulfide bond" evidence="7">
    <location>
        <begin position="211"/>
        <end position="217"/>
    </location>
</feature>
<dbReference type="AlphaFoldDB" id="A0A0K8UEM7"/>
<keyword evidence="3" id="KW-0929">Antimicrobial</keyword>
<keyword evidence="7" id="KW-1015">Disulfide bond</keyword>
<feature type="disulfide bond" evidence="7">
    <location>
        <begin position="222"/>
        <end position="228"/>
    </location>
</feature>
<feature type="transmembrane region" description="Helical" evidence="8">
    <location>
        <begin position="107"/>
        <end position="128"/>
    </location>
</feature>
<protein>
    <recommendedName>
        <fullName evidence="2">lysozyme</fullName>
        <ecNumber evidence="2">3.2.1.17</ecNumber>
    </recommendedName>
</protein>
<dbReference type="InterPro" id="IPR023346">
    <property type="entry name" value="Lysozyme-like_dom_sf"/>
</dbReference>
<keyword evidence="8" id="KW-1133">Transmembrane helix</keyword>
<feature type="disulfide bond" evidence="7">
    <location>
        <begin position="206"/>
        <end position="293"/>
    </location>
</feature>
<dbReference type="EMBL" id="GDHF01027564">
    <property type="protein sequence ID" value="JAI24750.1"/>
    <property type="molecule type" value="Transcribed_RNA"/>
</dbReference>
<dbReference type="PANTHER" id="PTHR11195">
    <property type="entry name" value="DESTABILASE-RELATED"/>
    <property type="match status" value="1"/>
</dbReference>
<dbReference type="CDD" id="cd16890">
    <property type="entry name" value="lyz_i"/>
    <property type="match status" value="1"/>
</dbReference>
<dbReference type="EC" id="3.2.1.17" evidence="2"/>
<dbReference type="GO" id="GO:0003796">
    <property type="term" value="F:lysozyme activity"/>
    <property type="evidence" value="ECO:0007669"/>
    <property type="project" value="UniProtKB-EC"/>
</dbReference>
<organism evidence="9">
    <name type="scientific">Bactrocera latifrons</name>
    <name type="common">Malaysian fruit fly</name>
    <name type="synonym">Chaetodacus latifrons</name>
    <dbReference type="NCBI Taxonomy" id="174628"/>
    <lineage>
        <taxon>Eukaryota</taxon>
        <taxon>Metazoa</taxon>
        <taxon>Ecdysozoa</taxon>
        <taxon>Arthropoda</taxon>
        <taxon>Hexapoda</taxon>
        <taxon>Insecta</taxon>
        <taxon>Pterygota</taxon>
        <taxon>Neoptera</taxon>
        <taxon>Endopterygota</taxon>
        <taxon>Diptera</taxon>
        <taxon>Brachycera</taxon>
        <taxon>Muscomorpha</taxon>
        <taxon>Tephritoidea</taxon>
        <taxon>Tephritidae</taxon>
        <taxon>Bactrocera</taxon>
        <taxon>Bactrocera</taxon>
    </lineage>
</organism>
<keyword evidence="4" id="KW-0081">Bacteriolytic enzyme</keyword>
<sequence>MRTVHESVFKPKLTGETKFVVNIRPIHHYGAALSSTNAAAANKNNNGSHDSLSVNIRNADVNDIPLEAGANAGVVLHTAAGDGAATQSNSKDVNLHKGISQMNWPRICTISSLIVAFLLISGSIYLHLRQKPHLGRLHHETKTQDESQGIASAGAEDNTPISKHPPVAYRLFVHEPTEFIFTKTSSATSTTFRTQAAYTRYITDACVQCICETVNLCRPAKCRDDVDCGVFRISHPYWLDAGKPTLDADNSSNSNINTMYSDCVNNMDCATRAVTAYINKYARDCDGNGAIDCRDYIALHLLGPTGCVQSKGVLTNAFEQRMEDCLAE</sequence>
<evidence type="ECO:0000256" key="8">
    <source>
        <dbReference type="SAM" id="Phobius"/>
    </source>
</evidence>
<keyword evidence="5" id="KW-0378">Hydrolase</keyword>
<proteinExistence type="predicted"/>
<keyword evidence="8" id="KW-0812">Transmembrane</keyword>
<reference evidence="9" key="1">
    <citation type="submission" date="2015-06" db="EMBL/GenBank/DDBJ databases">
        <authorList>
            <person name="Hoefler B.C."/>
            <person name="Straight P.D."/>
        </authorList>
    </citation>
    <scope>NUCLEOTIDE SEQUENCE</scope>
</reference>
<evidence type="ECO:0000256" key="5">
    <source>
        <dbReference type="ARBA" id="ARBA00022801"/>
    </source>
</evidence>
<evidence type="ECO:0000313" key="9">
    <source>
        <dbReference type="EMBL" id="JAI24750.1"/>
    </source>
</evidence>
<evidence type="ECO:0000256" key="7">
    <source>
        <dbReference type="PIRSR" id="PIRSR608597-3"/>
    </source>
</evidence>
<accession>A0A0K8UEM7</accession>
<comment type="catalytic activity">
    <reaction evidence="1">
        <text>Hydrolysis of (1-&gt;4)-beta-linkages between N-acetylmuramic acid and N-acetyl-D-glucosamine residues in a peptidoglycan and between N-acetyl-D-glucosamine residues in chitodextrins.</text>
        <dbReference type="EC" id="3.2.1.17"/>
    </reaction>
</comment>
<evidence type="ECO:0000256" key="3">
    <source>
        <dbReference type="ARBA" id="ARBA00022529"/>
    </source>
</evidence>
<dbReference type="InterPro" id="IPR008597">
    <property type="entry name" value="Invert_lysozyme"/>
</dbReference>
<keyword evidence="8" id="KW-0472">Membrane</keyword>
<dbReference type="PANTHER" id="PTHR11195:SF22">
    <property type="entry name" value="LYSOZYME"/>
    <property type="match status" value="1"/>
</dbReference>